<evidence type="ECO:0000313" key="1">
    <source>
        <dbReference type="EMBL" id="NMQ27884.1"/>
    </source>
</evidence>
<dbReference type="RefSeq" id="WP_169066344.1">
    <property type="nucleotide sequence ID" value="NZ_SPMY01000024.1"/>
</dbReference>
<accession>A0ABX1TUD7</accession>
<organism evidence="1 2">
    <name type="scientific">Candidatus Accumulibacter phosphatis</name>
    <dbReference type="NCBI Taxonomy" id="327160"/>
    <lineage>
        <taxon>Bacteria</taxon>
        <taxon>Pseudomonadati</taxon>
        <taxon>Pseudomonadota</taxon>
        <taxon>Betaproteobacteria</taxon>
        <taxon>Candidatus Accumulibacter</taxon>
    </lineage>
</organism>
<dbReference type="Proteomes" id="UP000749010">
    <property type="component" value="Unassembled WGS sequence"/>
</dbReference>
<proteinExistence type="predicted"/>
<reference evidence="1 2" key="1">
    <citation type="submission" date="2019-03" db="EMBL/GenBank/DDBJ databases">
        <title>Metabolic reconstructions from genomes of highly enriched 'Candidatus Accumulibacter' and 'Candidatus Competibacter' bioreactor populations.</title>
        <authorList>
            <person name="Annavajhala M.K."/>
            <person name="Welles L."/>
            <person name="Abbas B."/>
            <person name="Sorokin D."/>
            <person name="Park H."/>
            <person name="Van Loosdrecht M."/>
            <person name="Chandran K."/>
        </authorList>
    </citation>
    <scope>NUCLEOTIDE SEQUENCE [LARGE SCALE GENOMIC DNA]</scope>
    <source>
        <strain evidence="1 2">SBR_S</strain>
    </source>
</reference>
<comment type="caution">
    <text evidence="1">The sequence shown here is derived from an EMBL/GenBank/DDBJ whole genome shotgun (WGS) entry which is preliminary data.</text>
</comment>
<evidence type="ECO:0000313" key="2">
    <source>
        <dbReference type="Proteomes" id="UP000749010"/>
    </source>
</evidence>
<sequence length="87" mass="9539">MSTALERRAAKLEQAARPAEKQVDLIVRRIISPAGAEVIRAKIGDTIVDRRDDETESAFVARSKGEALAATCRRPCRVLLLPAEVLQ</sequence>
<gene>
    <name evidence="1" type="ORF">E4Q23_09005</name>
</gene>
<protein>
    <submittedName>
        <fullName evidence="1">Uncharacterized protein</fullName>
    </submittedName>
</protein>
<name>A0ABX1TUD7_9PROT</name>
<dbReference type="EMBL" id="SPMY01000024">
    <property type="protein sequence ID" value="NMQ27884.1"/>
    <property type="molecule type" value="Genomic_DNA"/>
</dbReference>
<keyword evidence="2" id="KW-1185">Reference proteome</keyword>